<name>A0A3B0UKF8_9ZZZZ</name>
<gene>
    <name evidence="1" type="ORF">MNBD_CHLOROFLEXI01-4605</name>
</gene>
<accession>A0A3B0UKF8</accession>
<dbReference type="AlphaFoldDB" id="A0A3B0UKF8"/>
<organism evidence="1">
    <name type="scientific">hydrothermal vent metagenome</name>
    <dbReference type="NCBI Taxonomy" id="652676"/>
    <lineage>
        <taxon>unclassified sequences</taxon>
        <taxon>metagenomes</taxon>
        <taxon>ecological metagenomes</taxon>
    </lineage>
</organism>
<sequence length="156" mass="18270">MQMWHKLFPDKLNIVIVRKINLENGKWAHVVLFSSDLTLAADKLVDYYRLRFQIEFNFRAAKQFWGLEDFMNIEQRPVHNFANLSMFMVTVSQQLIQQRRGNIPNFGINDLKAEFRGRKYASELLKLLPETLNELLIDDFFAKIGVLGRINSPSPP</sequence>
<dbReference type="InterPro" id="IPR012337">
    <property type="entry name" value="RNaseH-like_sf"/>
</dbReference>
<reference evidence="1" key="1">
    <citation type="submission" date="2018-06" db="EMBL/GenBank/DDBJ databases">
        <authorList>
            <person name="Zhirakovskaya E."/>
        </authorList>
    </citation>
    <scope>NUCLEOTIDE SEQUENCE</scope>
</reference>
<protein>
    <submittedName>
        <fullName evidence="1">COG3385: FOG: Transposase and inactivated derivatives</fullName>
    </submittedName>
</protein>
<proteinExistence type="predicted"/>
<dbReference type="SUPFAM" id="SSF53098">
    <property type="entry name" value="Ribonuclease H-like"/>
    <property type="match status" value="1"/>
</dbReference>
<evidence type="ECO:0000313" key="1">
    <source>
        <dbReference type="EMBL" id="VAW31208.1"/>
    </source>
</evidence>
<dbReference type="EMBL" id="UOEU01000180">
    <property type="protein sequence ID" value="VAW31208.1"/>
    <property type="molecule type" value="Genomic_DNA"/>
</dbReference>